<feature type="coiled-coil region" evidence="1">
    <location>
        <begin position="202"/>
        <end position="262"/>
    </location>
</feature>
<evidence type="ECO:0000256" key="2">
    <source>
        <dbReference type="SAM" id="MobiDB-lite"/>
    </source>
</evidence>
<sequence>MDSKANPSQILPLSPDKPKETFSTTSLSPRKAYHRKTSSFPFSSLNKNSISIEVKANSPTSNTIHFNALHSRYNTATLNISSNLQELSESTEKKYINNITRLNEEILIMSTQLKQANETIASLTQELNNTNSKHAQYLQTLHERQEQKIRRNQQDMDRLIREMNSKSLSMPLEKIILEKNLEIEVQKRKFNGKIDEMTKWFEKNLEAKDLQQKNQLQNLKDQFLDIILSFKEGFFEEIDNVLKRSEIENRRVKEDLNRIDMNEAEDDSMEVTRKSPFIIGKYEKKVRNDDLQIIEELSSEPGMIIRKTVRESAGSELDLSLRFLINQINVEYDQSISDYMHN</sequence>
<name>A0A1R2B763_9CILI</name>
<proteinExistence type="predicted"/>
<protein>
    <submittedName>
        <fullName evidence="3">Uncharacterized protein</fullName>
    </submittedName>
</protein>
<reference evidence="3 4" key="1">
    <citation type="submission" date="2016-11" db="EMBL/GenBank/DDBJ databases">
        <title>The macronuclear genome of Stentor coeruleus: a giant cell with tiny introns.</title>
        <authorList>
            <person name="Slabodnick M."/>
            <person name="Ruby J.G."/>
            <person name="Reiff S.B."/>
            <person name="Swart E.C."/>
            <person name="Gosai S."/>
            <person name="Prabakaran S."/>
            <person name="Witkowska E."/>
            <person name="Larue G.E."/>
            <person name="Fisher S."/>
            <person name="Freeman R.M."/>
            <person name="Gunawardena J."/>
            <person name="Chu W."/>
            <person name="Stover N.A."/>
            <person name="Gregory B.D."/>
            <person name="Nowacki M."/>
            <person name="Derisi J."/>
            <person name="Roy S.W."/>
            <person name="Marshall W.F."/>
            <person name="Sood P."/>
        </authorList>
    </citation>
    <scope>NUCLEOTIDE SEQUENCE [LARGE SCALE GENOMIC DNA]</scope>
    <source>
        <strain evidence="3">WM001</strain>
    </source>
</reference>
<dbReference type="AlphaFoldDB" id="A0A1R2B763"/>
<accession>A0A1R2B763</accession>
<keyword evidence="1" id="KW-0175">Coiled coil</keyword>
<gene>
    <name evidence="3" type="ORF">SteCoe_28868</name>
</gene>
<dbReference type="Proteomes" id="UP000187209">
    <property type="component" value="Unassembled WGS sequence"/>
</dbReference>
<keyword evidence="4" id="KW-1185">Reference proteome</keyword>
<evidence type="ECO:0000313" key="3">
    <source>
        <dbReference type="EMBL" id="OMJ72643.1"/>
    </source>
</evidence>
<evidence type="ECO:0000256" key="1">
    <source>
        <dbReference type="SAM" id="Coils"/>
    </source>
</evidence>
<feature type="compositionally biased region" description="Polar residues" evidence="2">
    <location>
        <begin position="1"/>
        <end position="11"/>
    </location>
</feature>
<dbReference type="EMBL" id="MPUH01000884">
    <property type="protein sequence ID" value="OMJ72643.1"/>
    <property type="molecule type" value="Genomic_DNA"/>
</dbReference>
<organism evidence="3 4">
    <name type="scientific">Stentor coeruleus</name>
    <dbReference type="NCBI Taxonomy" id="5963"/>
    <lineage>
        <taxon>Eukaryota</taxon>
        <taxon>Sar</taxon>
        <taxon>Alveolata</taxon>
        <taxon>Ciliophora</taxon>
        <taxon>Postciliodesmatophora</taxon>
        <taxon>Heterotrichea</taxon>
        <taxon>Heterotrichida</taxon>
        <taxon>Stentoridae</taxon>
        <taxon>Stentor</taxon>
    </lineage>
</organism>
<evidence type="ECO:0000313" key="4">
    <source>
        <dbReference type="Proteomes" id="UP000187209"/>
    </source>
</evidence>
<comment type="caution">
    <text evidence="3">The sequence shown here is derived from an EMBL/GenBank/DDBJ whole genome shotgun (WGS) entry which is preliminary data.</text>
</comment>
<feature type="coiled-coil region" evidence="1">
    <location>
        <begin position="99"/>
        <end position="162"/>
    </location>
</feature>
<feature type="region of interest" description="Disordered" evidence="2">
    <location>
        <begin position="1"/>
        <end position="30"/>
    </location>
</feature>